<keyword evidence="3" id="KW-1185">Reference proteome</keyword>
<gene>
    <name evidence="2" type="ORF">Fmac_011534</name>
</gene>
<evidence type="ECO:0000313" key="2">
    <source>
        <dbReference type="EMBL" id="KAL2337088.1"/>
    </source>
</evidence>
<dbReference type="AlphaFoldDB" id="A0ABD1MMP9"/>
<evidence type="ECO:0000256" key="1">
    <source>
        <dbReference type="SAM" id="MobiDB-lite"/>
    </source>
</evidence>
<feature type="region of interest" description="Disordered" evidence="1">
    <location>
        <begin position="126"/>
        <end position="146"/>
    </location>
</feature>
<protein>
    <submittedName>
        <fullName evidence="2">Uncharacterized protein</fullName>
    </submittedName>
</protein>
<organism evidence="2 3">
    <name type="scientific">Flemingia macrophylla</name>
    <dbReference type="NCBI Taxonomy" id="520843"/>
    <lineage>
        <taxon>Eukaryota</taxon>
        <taxon>Viridiplantae</taxon>
        <taxon>Streptophyta</taxon>
        <taxon>Embryophyta</taxon>
        <taxon>Tracheophyta</taxon>
        <taxon>Spermatophyta</taxon>
        <taxon>Magnoliopsida</taxon>
        <taxon>eudicotyledons</taxon>
        <taxon>Gunneridae</taxon>
        <taxon>Pentapetalae</taxon>
        <taxon>rosids</taxon>
        <taxon>fabids</taxon>
        <taxon>Fabales</taxon>
        <taxon>Fabaceae</taxon>
        <taxon>Papilionoideae</taxon>
        <taxon>50 kb inversion clade</taxon>
        <taxon>NPAAA clade</taxon>
        <taxon>indigoferoid/millettioid clade</taxon>
        <taxon>Phaseoleae</taxon>
        <taxon>Flemingia</taxon>
    </lineage>
</organism>
<evidence type="ECO:0000313" key="3">
    <source>
        <dbReference type="Proteomes" id="UP001603857"/>
    </source>
</evidence>
<accession>A0ABD1MMP9</accession>
<sequence length="167" mass="18091">MRDICELVEKDGDENDKGIKLGWAWNRVVGQGREKHFGEGHSEEMVNAKYEAIAIEKQLKEGNLYISTSCDYSKLYIFYGQNSGSMSDGGLRFKVIAPILSGSGAPATRPTAPAMWTLIPWRPPARCSTSVPEDQPEDGAPAPAVENEGLVALGAELAPQRQQIGAS</sequence>
<name>A0ABD1MMP9_9FABA</name>
<proteinExistence type="predicted"/>
<comment type="caution">
    <text evidence="2">The sequence shown here is derived from an EMBL/GenBank/DDBJ whole genome shotgun (WGS) entry which is preliminary data.</text>
</comment>
<reference evidence="2 3" key="1">
    <citation type="submission" date="2024-08" db="EMBL/GenBank/DDBJ databases">
        <title>Insights into the chromosomal genome structure of Flemingia macrophylla.</title>
        <authorList>
            <person name="Ding Y."/>
            <person name="Zhao Y."/>
            <person name="Bi W."/>
            <person name="Wu M."/>
            <person name="Zhao G."/>
            <person name="Gong Y."/>
            <person name="Li W."/>
            <person name="Zhang P."/>
        </authorList>
    </citation>
    <scope>NUCLEOTIDE SEQUENCE [LARGE SCALE GENOMIC DNA]</scope>
    <source>
        <strain evidence="2">DYQJB</strain>
        <tissue evidence="2">Leaf</tissue>
    </source>
</reference>
<dbReference type="Proteomes" id="UP001603857">
    <property type="component" value="Unassembled WGS sequence"/>
</dbReference>
<dbReference type="EMBL" id="JBGMDY010000004">
    <property type="protein sequence ID" value="KAL2337088.1"/>
    <property type="molecule type" value="Genomic_DNA"/>
</dbReference>